<feature type="domain" description="Helix-turn-helix" evidence="1">
    <location>
        <begin position="11"/>
        <end position="54"/>
    </location>
</feature>
<dbReference type="RefSeq" id="WP_105997925.1">
    <property type="nucleotide sequence ID" value="NZ_CM009578.1"/>
</dbReference>
<dbReference type="GO" id="GO:0003677">
    <property type="term" value="F:DNA binding"/>
    <property type="evidence" value="ECO:0007669"/>
    <property type="project" value="InterPro"/>
</dbReference>
<dbReference type="OrthoDB" id="7582969at2"/>
<reference evidence="3" key="1">
    <citation type="submission" date="2017-11" db="EMBL/GenBank/DDBJ databases">
        <title>The complete genome sequence of Sphingopyxis pomeranensis sp. nov. strain WS5A3p.</title>
        <authorList>
            <person name="Kaminski M.A."/>
        </authorList>
    </citation>
    <scope>NUCLEOTIDE SEQUENCE [LARGE SCALE GENOMIC DNA]</scope>
    <source>
        <strain evidence="3">WS5A3p</strain>
    </source>
</reference>
<dbReference type="AlphaFoldDB" id="A0A2S8B5H9"/>
<evidence type="ECO:0000313" key="2">
    <source>
        <dbReference type="EMBL" id="PQM27664.1"/>
    </source>
</evidence>
<accession>A0A2S8B5H9</accession>
<dbReference type="EMBL" id="PHFW01000002">
    <property type="protein sequence ID" value="PQM27664.1"/>
    <property type="molecule type" value="Genomic_DNA"/>
</dbReference>
<evidence type="ECO:0000313" key="3">
    <source>
        <dbReference type="Proteomes" id="UP000238954"/>
    </source>
</evidence>
<keyword evidence="3" id="KW-1185">Reference proteome</keyword>
<proteinExistence type="predicted"/>
<dbReference type="Proteomes" id="UP000238954">
    <property type="component" value="Chromosome"/>
</dbReference>
<protein>
    <submittedName>
        <fullName evidence="2">Helix-turn-helix domain-containing protein</fullName>
    </submittedName>
</protein>
<gene>
    <name evidence="2" type="ORF">CVO77_03580</name>
</gene>
<comment type="caution">
    <text evidence="2">The sequence shown here is derived from an EMBL/GenBank/DDBJ whole genome shotgun (WGS) entry which is preliminary data.</text>
</comment>
<sequence>MLSDDLIRGAADAAKYTGLPRHQIYQLVAKGELPAIRKGEKLFFRKSELDAAFRSDAA</sequence>
<dbReference type="Pfam" id="PF12728">
    <property type="entry name" value="HTH_17"/>
    <property type="match status" value="1"/>
</dbReference>
<dbReference type="InterPro" id="IPR041657">
    <property type="entry name" value="HTH_17"/>
</dbReference>
<name>A0A2S8B5H9_9SPHN</name>
<organism evidence="2 3">
    <name type="scientific">Sphingopyxis lindanitolerans</name>
    <dbReference type="NCBI Taxonomy" id="2054227"/>
    <lineage>
        <taxon>Bacteria</taxon>
        <taxon>Pseudomonadati</taxon>
        <taxon>Pseudomonadota</taxon>
        <taxon>Alphaproteobacteria</taxon>
        <taxon>Sphingomonadales</taxon>
        <taxon>Sphingomonadaceae</taxon>
        <taxon>Sphingopyxis</taxon>
    </lineage>
</organism>
<evidence type="ECO:0000259" key="1">
    <source>
        <dbReference type="Pfam" id="PF12728"/>
    </source>
</evidence>
<dbReference type="NCBIfam" id="TIGR01764">
    <property type="entry name" value="excise"/>
    <property type="match status" value="1"/>
</dbReference>
<dbReference type="InterPro" id="IPR010093">
    <property type="entry name" value="SinI_DNA-bd"/>
</dbReference>